<keyword evidence="7" id="KW-1185">Reference proteome</keyword>
<dbReference type="OrthoDB" id="1877845at2759"/>
<dbReference type="PROSITE" id="PS51005">
    <property type="entry name" value="NAC"/>
    <property type="match status" value="1"/>
</dbReference>
<keyword evidence="1" id="KW-0805">Transcription regulation</keyword>
<keyword evidence="3" id="KW-0804">Transcription</keyword>
<dbReference type="InterPro" id="IPR036093">
    <property type="entry name" value="NAC_dom_sf"/>
</dbReference>
<keyword evidence="4" id="KW-0539">Nucleus</keyword>
<evidence type="ECO:0000256" key="4">
    <source>
        <dbReference type="ARBA" id="ARBA00023242"/>
    </source>
</evidence>
<dbReference type="InterPro" id="IPR003441">
    <property type="entry name" value="NAC-dom"/>
</dbReference>
<evidence type="ECO:0000259" key="5">
    <source>
        <dbReference type="PROSITE" id="PS51005"/>
    </source>
</evidence>
<sequence>MTEKALSSGNELYFFTRLKQKRETESGFWKEIGVTEPIVSANYNSAGNINNNVGFKKYLVFTINGSNQEAHETNWLMQEYHLLSSFHSTTPRPAECERQSKWVLCRVYERKRDFEEEDDGASTELSWVDEVFMSLLDDDVEQISFLN</sequence>
<dbReference type="GO" id="GO:0006355">
    <property type="term" value="P:regulation of DNA-templated transcription"/>
    <property type="evidence" value="ECO:0007669"/>
    <property type="project" value="InterPro"/>
</dbReference>
<dbReference type="PANTHER" id="PTHR31719">
    <property type="entry name" value="NAC TRANSCRIPTION FACTOR 56"/>
    <property type="match status" value="1"/>
</dbReference>
<comment type="caution">
    <text evidence="6">The sequence shown here is derived from an EMBL/GenBank/DDBJ whole genome shotgun (WGS) entry which is preliminary data.</text>
</comment>
<dbReference type="EMBL" id="JAAIUW010000003">
    <property type="protein sequence ID" value="KAF7840120.1"/>
    <property type="molecule type" value="Genomic_DNA"/>
</dbReference>
<evidence type="ECO:0000256" key="3">
    <source>
        <dbReference type="ARBA" id="ARBA00023163"/>
    </source>
</evidence>
<dbReference type="Pfam" id="PF02365">
    <property type="entry name" value="NAM"/>
    <property type="match status" value="1"/>
</dbReference>
<protein>
    <submittedName>
        <fullName evidence="6">NAC domain-containing protein 104-like</fullName>
    </submittedName>
</protein>
<dbReference type="GO" id="GO:0003677">
    <property type="term" value="F:DNA binding"/>
    <property type="evidence" value="ECO:0007669"/>
    <property type="project" value="UniProtKB-KW"/>
</dbReference>
<evidence type="ECO:0000256" key="2">
    <source>
        <dbReference type="ARBA" id="ARBA00023125"/>
    </source>
</evidence>
<accession>A0A835CHC1</accession>
<name>A0A835CHC1_9FABA</name>
<dbReference type="GO" id="GO:0048731">
    <property type="term" value="P:system development"/>
    <property type="evidence" value="ECO:0007669"/>
    <property type="project" value="TreeGrafter"/>
</dbReference>
<evidence type="ECO:0000313" key="6">
    <source>
        <dbReference type="EMBL" id="KAF7840120.1"/>
    </source>
</evidence>
<dbReference type="AlphaFoldDB" id="A0A835CHC1"/>
<proteinExistence type="predicted"/>
<keyword evidence="2" id="KW-0238">DNA-binding</keyword>
<reference evidence="6" key="1">
    <citation type="submission" date="2020-09" db="EMBL/GenBank/DDBJ databases">
        <title>Genome-Enabled Discovery of Anthraquinone Biosynthesis in Senna tora.</title>
        <authorList>
            <person name="Kang S.-H."/>
            <person name="Pandey R.P."/>
            <person name="Lee C.-M."/>
            <person name="Sim J.-S."/>
            <person name="Jeong J.-T."/>
            <person name="Choi B.-S."/>
            <person name="Jung M."/>
            <person name="Ginzburg D."/>
            <person name="Zhao K."/>
            <person name="Won S.Y."/>
            <person name="Oh T.-J."/>
            <person name="Yu Y."/>
            <person name="Kim N.-H."/>
            <person name="Lee O.R."/>
            <person name="Lee T.-H."/>
            <person name="Bashyal P."/>
            <person name="Kim T.-S."/>
            <person name="Lee W.-H."/>
            <person name="Kawkins C."/>
            <person name="Kim C.-K."/>
            <person name="Kim J.S."/>
            <person name="Ahn B.O."/>
            <person name="Rhee S.Y."/>
            <person name="Sohng J.K."/>
        </authorList>
    </citation>
    <scope>NUCLEOTIDE SEQUENCE</scope>
    <source>
        <tissue evidence="6">Leaf</tissue>
    </source>
</reference>
<dbReference type="Gene3D" id="2.170.150.80">
    <property type="entry name" value="NAC domain"/>
    <property type="match status" value="1"/>
</dbReference>
<dbReference type="PANTHER" id="PTHR31719:SF85">
    <property type="entry name" value="NAC DOMAIN-CONTAINING PROTEIN"/>
    <property type="match status" value="1"/>
</dbReference>
<dbReference type="SUPFAM" id="SSF101941">
    <property type="entry name" value="NAC domain"/>
    <property type="match status" value="1"/>
</dbReference>
<feature type="domain" description="NAC" evidence="5">
    <location>
        <begin position="1"/>
        <end position="110"/>
    </location>
</feature>
<dbReference type="Proteomes" id="UP000634136">
    <property type="component" value="Unassembled WGS sequence"/>
</dbReference>
<evidence type="ECO:0000313" key="7">
    <source>
        <dbReference type="Proteomes" id="UP000634136"/>
    </source>
</evidence>
<organism evidence="6 7">
    <name type="scientific">Senna tora</name>
    <dbReference type="NCBI Taxonomy" id="362788"/>
    <lineage>
        <taxon>Eukaryota</taxon>
        <taxon>Viridiplantae</taxon>
        <taxon>Streptophyta</taxon>
        <taxon>Embryophyta</taxon>
        <taxon>Tracheophyta</taxon>
        <taxon>Spermatophyta</taxon>
        <taxon>Magnoliopsida</taxon>
        <taxon>eudicotyledons</taxon>
        <taxon>Gunneridae</taxon>
        <taxon>Pentapetalae</taxon>
        <taxon>rosids</taxon>
        <taxon>fabids</taxon>
        <taxon>Fabales</taxon>
        <taxon>Fabaceae</taxon>
        <taxon>Caesalpinioideae</taxon>
        <taxon>Cassia clade</taxon>
        <taxon>Senna</taxon>
    </lineage>
</organism>
<evidence type="ECO:0000256" key="1">
    <source>
        <dbReference type="ARBA" id="ARBA00023015"/>
    </source>
</evidence>
<gene>
    <name evidence="6" type="ORF">G2W53_008602</name>
</gene>